<dbReference type="Proteomes" id="UP000294614">
    <property type="component" value="Unassembled WGS sequence"/>
</dbReference>
<sequence>MMRFVKISYNTLIYAFLYLPILVLIAYSFNASKFGTTWQGFTLEWYESLLYNSSLMTAAGNSLIVATLSATIATIMGSLAAVMFYRYSFKGKKMLMSLVYILIMVPDIVMGISLLILFVAVQLEPGFLTLLLSHITFNLPFVAVTVMSRMKGFDKNLFDAAGDLGATEFQTVRHVLLPMMLPAVVAGWLLAFTLSMDDVIISFFVTGPDFEILPLRIYSMVRLGVKPEVNALCTVMFTLSLVIVMISQLLNREKK</sequence>
<dbReference type="Pfam" id="PF00528">
    <property type="entry name" value="BPD_transp_1"/>
    <property type="match status" value="1"/>
</dbReference>
<keyword evidence="3 11" id="KW-0813">Transport</keyword>
<keyword evidence="14" id="KW-1185">Reference proteome</keyword>
<keyword evidence="7 11" id="KW-1133">Transmembrane helix</keyword>
<name>A0A4V6NEF6_9BACT</name>
<dbReference type="InterPro" id="IPR000515">
    <property type="entry name" value="MetI-like"/>
</dbReference>
<keyword evidence="8 11" id="KW-0472">Membrane</keyword>
<keyword evidence="5" id="KW-0997">Cell inner membrane</keyword>
<dbReference type="RefSeq" id="WP_132873068.1">
    <property type="nucleotide sequence ID" value="NZ_JAJUHT010000007.1"/>
</dbReference>
<dbReference type="GO" id="GO:0005886">
    <property type="term" value="C:plasma membrane"/>
    <property type="evidence" value="ECO:0007669"/>
    <property type="project" value="UniProtKB-SubCell"/>
</dbReference>
<feature type="transmembrane region" description="Helical" evidence="11">
    <location>
        <begin position="229"/>
        <end position="250"/>
    </location>
</feature>
<evidence type="ECO:0000256" key="11">
    <source>
        <dbReference type="RuleBase" id="RU363032"/>
    </source>
</evidence>
<evidence type="ECO:0000256" key="9">
    <source>
        <dbReference type="ARBA" id="ARBA00037216"/>
    </source>
</evidence>
<evidence type="ECO:0000259" key="12">
    <source>
        <dbReference type="PROSITE" id="PS50928"/>
    </source>
</evidence>
<dbReference type="EMBL" id="SMGG01000004">
    <property type="protein sequence ID" value="TCK60391.1"/>
    <property type="molecule type" value="Genomic_DNA"/>
</dbReference>
<dbReference type="SUPFAM" id="SSF161098">
    <property type="entry name" value="MetI-like"/>
    <property type="match status" value="1"/>
</dbReference>
<evidence type="ECO:0000256" key="3">
    <source>
        <dbReference type="ARBA" id="ARBA00022448"/>
    </source>
</evidence>
<evidence type="ECO:0000256" key="10">
    <source>
        <dbReference type="ARBA" id="ARBA00039580"/>
    </source>
</evidence>
<feature type="transmembrane region" description="Helical" evidence="11">
    <location>
        <begin position="175"/>
        <end position="194"/>
    </location>
</feature>
<evidence type="ECO:0000256" key="6">
    <source>
        <dbReference type="ARBA" id="ARBA00022692"/>
    </source>
</evidence>
<keyword evidence="4" id="KW-1003">Cell membrane</keyword>
<comment type="subcellular location">
    <subcellularLocation>
        <location evidence="1">Cell inner membrane</location>
        <topology evidence="1">Multi-pass membrane protein</topology>
    </subcellularLocation>
    <subcellularLocation>
        <location evidence="11">Cell membrane</location>
        <topology evidence="11">Multi-pass membrane protein</topology>
    </subcellularLocation>
</comment>
<dbReference type="PROSITE" id="PS50928">
    <property type="entry name" value="ABC_TM1"/>
    <property type="match status" value="1"/>
</dbReference>
<feature type="transmembrane region" description="Helical" evidence="11">
    <location>
        <begin position="63"/>
        <end position="85"/>
    </location>
</feature>
<evidence type="ECO:0000256" key="8">
    <source>
        <dbReference type="ARBA" id="ARBA00023136"/>
    </source>
</evidence>
<comment type="caution">
    <text evidence="13">The sequence shown here is derived from an EMBL/GenBank/DDBJ whole genome shotgun (WGS) entry which is preliminary data.</text>
</comment>
<dbReference type="InterPro" id="IPR051789">
    <property type="entry name" value="Bact_Polyamine_Transport"/>
</dbReference>
<organism evidence="13 14">
    <name type="scientific">Seleniivibrio woodruffii</name>
    <dbReference type="NCBI Taxonomy" id="1078050"/>
    <lineage>
        <taxon>Bacteria</taxon>
        <taxon>Pseudomonadati</taxon>
        <taxon>Deferribacterota</taxon>
        <taxon>Deferribacteres</taxon>
        <taxon>Deferribacterales</taxon>
        <taxon>Geovibrionaceae</taxon>
        <taxon>Seleniivibrio</taxon>
    </lineage>
</organism>
<dbReference type="CDD" id="cd06261">
    <property type="entry name" value="TM_PBP2"/>
    <property type="match status" value="1"/>
</dbReference>
<comment type="similarity">
    <text evidence="2">Belongs to the binding-protein-dependent transport system permease family. CysTW subfamily.</text>
</comment>
<dbReference type="InterPro" id="IPR035906">
    <property type="entry name" value="MetI-like_sf"/>
</dbReference>
<reference evidence="13 14" key="1">
    <citation type="submission" date="2019-03" db="EMBL/GenBank/DDBJ databases">
        <title>Genomic Encyclopedia of Type Strains, Phase IV (KMG-IV): sequencing the most valuable type-strain genomes for metagenomic binning, comparative biology and taxonomic classification.</title>
        <authorList>
            <person name="Goeker M."/>
        </authorList>
    </citation>
    <scope>NUCLEOTIDE SEQUENCE [LARGE SCALE GENOMIC DNA]</scope>
    <source>
        <strain evidence="13 14">DSM 24984</strain>
    </source>
</reference>
<evidence type="ECO:0000313" key="14">
    <source>
        <dbReference type="Proteomes" id="UP000294614"/>
    </source>
</evidence>
<evidence type="ECO:0000256" key="2">
    <source>
        <dbReference type="ARBA" id="ARBA00007069"/>
    </source>
</evidence>
<feature type="transmembrane region" description="Helical" evidence="11">
    <location>
        <begin position="12"/>
        <end position="29"/>
    </location>
</feature>
<accession>A0A4V6NEF6</accession>
<proteinExistence type="inferred from homology"/>
<evidence type="ECO:0000313" key="13">
    <source>
        <dbReference type="EMBL" id="TCK60391.1"/>
    </source>
</evidence>
<evidence type="ECO:0000256" key="7">
    <source>
        <dbReference type="ARBA" id="ARBA00022989"/>
    </source>
</evidence>
<keyword evidence="6 11" id="KW-0812">Transmembrane</keyword>
<evidence type="ECO:0000256" key="5">
    <source>
        <dbReference type="ARBA" id="ARBA00022519"/>
    </source>
</evidence>
<gene>
    <name evidence="13" type="ORF">C8D98_1263</name>
</gene>
<dbReference type="GO" id="GO:0055085">
    <property type="term" value="P:transmembrane transport"/>
    <property type="evidence" value="ECO:0007669"/>
    <property type="project" value="InterPro"/>
</dbReference>
<dbReference type="Gene3D" id="1.10.3720.10">
    <property type="entry name" value="MetI-like"/>
    <property type="match status" value="1"/>
</dbReference>
<dbReference type="OrthoDB" id="9782004at2"/>
<feature type="domain" description="ABC transmembrane type-1" evidence="12">
    <location>
        <begin position="59"/>
        <end position="247"/>
    </location>
</feature>
<dbReference type="NCBIfam" id="NF007047">
    <property type="entry name" value="PRK09500.1"/>
    <property type="match status" value="1"/>
</dbReference>
<evidence type="ECO:0000256" key="4">
    <source>
        <dbReference type="ARBA" id="ARBA00022475"/>
    </source>
</evidence>
<dbReference type="AlphaFoldDB" id="A0A4V6NEF6"/>
<dbReference type="PANTHER" id="PTHR43848">
    <property type="entry name" value="PUTRESCINE TRANSPORT SYSTEM PERMEASE PROTEIN POTI"/>
    <property type="match status" value="1"/>
</dbReference>
<feature type="transmembrane region" description="Helical" evidence="11">
    <location>
        <begin position="97"/>
        <end position="121"/>
    </location>
</feature>
<protein>
    <recommendedName>
        <fullName evidence="10">Spermidine/putrescine transport system permease protein PotC</fullName>
    </recommendedName>
</protein>
<comment type="function">
    <text evidence="9">Required for the activity of the bacterial periplasmic transport system of putrescine and spermidine.</text>
</comment>
<dbReference type="PANTHER" id="PTHR43848:SF5">
    <property type="entry name" value="SPERMIDINE_PUTRESCINE TRANSPORT SYSTEM PERMEASE PROTEIN POTC"/>
    <property type="match status" value="1"/>
</dbReference>
<evidence type="ECO:0000256" key="1">
    <source>
        <dbReference type="ARBA" id="ARBA00004429"/>
    </source>
</evidence>
<feature type="transmembrane region" description="Helical" evidence="11">
    <location>
        <begin position="127"/>
        <end position="147"/>
    </location>
</feature>